<dbReference type="FunFam" id="3.40.30.10:FF:000034">
    <property type="entry name" value="glutathione S-transferase 1"/>
    <property type="match status" value="1"/>
</dbReference>
<comment type="caution">
    <text evidence="2">The sequence shown here is derived from an EMBL/GenBank/DDBJ whole genome shotgun (WGS) entry which is preliminary data.</text>
</comment>
<dbReference type="AlphaFoldDB" id="A0AAW1V2W3"/>
<dbReference type="SUPFAM" id="SSF52833">
    <property type="entry name" value="Thioredoxin-like"/>
    <property type="match status" value="1"/>
</dbReference>
<proteinExistence type="predicted"/>
<dbReference type="InterPro" id="IPR004045">
    <property type="entry name" value="Glutathione_S-Trfase_N"/>
</dbReference>
<dbReference type="Gene3D" id="3.40.30.10">
    <property type="entry name" value="Glutaredoxin"/>
    <property type="match status" value="1"/>
</dbReference>
<organism evidence="2 3">
    <name type="scientific">Henosepilachna vigintioctopunctata</name>
    <dbReference type="NCBI Taxonomy" id="420089"/>
    <lineage>
        <taxon>Eukaryota</taxon>
        <taxon>Metazoa</taxon>
        <taxon>Ecdysozoa</taxon>
        <taxon>Arthropoda</taxon>
        <taxon>Hexapoda</taxon>
        <taxon>Insecta</taxon>
        <taxon>Pterygota</taxon>
        <taxon>Neoptera</taxon>
        <taxon>Endopterygota</taxon>
        <taxon>Coleoptera</taxon>
        <taxon>Polyphaga</taxon>
        <taxon>Cucujiformia</taxon>
        <taxon>Coccinelloidea</taxon>
        <taxon>Coccinellidae</taxon>
        <taxon>Epilachninae</taxon>
        <taxon>Epilachnini</taxon>
        <taxon>Henosepilachna</taxon>
    </lineage>
</organism>
<reference evidence="2 3" key="1">
    <citation type="submission" date="2023-03" db="EMBL/GenBank/DDBJ databases">
        <title>Genome insight into feeding habits of ladybird beetles.</title>
        <authorList>
            <person name="Li H.-S."/>
            <person name="Huang Y.-H."/>
            <person name="Pang H."/>
        </authorList>
    </citation>
    <scope>NUCLEOTIDE SEQUENCE [LARGE SCALE GENOMIC DNA]</scope>
    <source>
        <strain evidence="2">SYSU_2023b</strain>
        <tissue evidence="2">Whole body</tissue>
    </source>
</reference>
<feature type="domain" description="GST N-terminal" evidence="1">
    <location>
        <begin position="1"/>
        <end position="82"/>
    </location>
</feature>
<keyword evidence="3" id="KW-1185">Reference proteome</keyword>
<sequence>MGPILYMLQASPSVRAVLMTANELDVKLELIECNILENEQFQEEFMKMNPAHTIPTLIDDGFIVFESAAIMGYLVNKYGKDDSLYPQDIKKRAVVDQLLHFSTSS</sequence>
<dbReference type="Pfam" id="PF13417">
    <property type="entry name" value="GST_N_3"/>
    <property type="match status" value="1"/>
</dbReference>
<evidence type="ECO:0000313" key="3">
    <source>
        <dbReference type="Proteomes" id="UP001431783"/>
    </source>
</evidence>
<dbReference type="PANTHER" id="PTHR43969:SF9">
    <property type="entry name" value="GLUTATHIONE S TRANSFERASE D10, ISOFORM A-RELATED"/>
    <property type="match status" value="1"/>
</dbReference>
<dbReference type="EMBL" id="JARQZJ010000104">
    <property type="protein sequence ID" value="KAK9887077.1"/>
    <property type="molecule type" value="Genomic_DNA"/>
</dbReference>
<dbReference type="InterPro" id="IPR036249">
    <property type="entry name" value="Thioredoxin-like_sf"/>
</dbReference>
<dbReference type="Gene3D" id="1.20.1050.10">
    <property type="match status" value="1"/>
</dbReference>
<dbReference type="Proteomes" id="UP001431783">
    <property type="component" value="Unassembled WGS sequence"/>
</dbReference>
<dbReference type="InterPro" id="IPR040079">
    <property type="entry name" value="Glutathione_S-Trfase"/>
</dbReference>
<name>A0AAW1V2W3_9CUCU</name>
<dbReference type="PROSITE" id="PS50404">
    <property type="entry name" value="GST_NTER"/>
    <property type="match status" value="1"/>
</dbReference>
<protein>
    <recommendedName>
        <fullName evidence="1">GST N-terminal domain-containing protein</fullName>
    </recommendedName>
</protein>
<dbReference type="PANTHER" id="PTHR43969">
    <property type="entry name" value="GLUTATHIONE S TRANSFERASE D10, ISOFORM A-RELATED"/>
    <property type="match status" value="1"/>
</dbReference>
<accession>A0AAW1V2W3</accession>
<evidence type="ECO:0000313" key="2">
    <source>
        <dbReference type="EMBL" id="KAK9887077.1"/>
    </source>
</evidence>
<dbReference type="GO" id="GO:0004364">
    <property type="term" value="F:glutathione transferase activity"/>
    <property type="evidence" value="ECO:0007669"/>
    <property type="project" value="TreeGrafter"/>
</dbReference>
<dbReference type="GO" id="GO:0006749">
    <property type="term" value="P:glutathione metabolic process"/>
    <property type="evidence" value="ECO:0007669"/>
    <property type="project" value="TreeGrafter"/>
</dbReference>
<gene>
    <name evidence="2" type="ORF">WA026_020016</name>
</gene>
<dbReference type="SFLD" id="SFLDG00358">
    <property type="entry name" value="Main_(cytGST)"/>
    <property type="match status" value="1"/>
</dbReference>
<dbReference type="SFLD" id="SFLDS00019">
    <property type="entry name" value="Glutathione_Transferase_(cytos"/>
    <property type="match status" value="1"/>
</dbReference>
<evidence type="ECO:0000259" key="1">
    <source>
        <dbReference type="PROSITE" id="PS50404"/>
    </source>
</evidence>